<feature type="compositionally biased region" description="Basic and acidic residues" evidence="2">
    <location>
        <begin position="237"/>
        <end position="248"/>
    </location>
</feature>
<accession>A0A368X647</accession>
<dbReference type="SUPFAM" id="SSF109709">
    <property type="entry name" value="KorB DNA-binding domain-like"/>
    <property type="match status" value="1"/>
</dbReference>
<name>A0A368X647_MARNT</name>
<dbReference type="Proteomes" id="UP000253647">
    <property type="component" value="Unassembled WGS sequence"/>
</dbReference>
<dbReference type="SMART" id="SM00470">
    <property type="entry name" value="ParB"/>
    <property type="match status" value="1"/>
</dbReference>
<evidence type="ECO:0000259" key="3">
    <source>
        <dbReference type="SMART" id="SM00470"/>
    </source>
</evidence>
<dbReference type="Pfam" id="PF08535">
    <property type="entry name" value="KorB"/>
    <property type="match status" value="1"/>
</dbReference>
<protein>
    <submittedName>
        <fullName evidence="4">ParB family chromosome partitioning protein</fullName>
    </submittedName>
</protein>
<proteinExistence type="inferred from homology"/>
<feature type="compositionally biased region" description="Basic and acidic residues" evidence="2">
    <location>
        <begin position="299"/>
        <end position="317"/>
    </location>
</feature>
<evidence type="ECO:0000256" key="2">
    <source>
        <dbReference type="SAM" id="MobiDB-lite"/>
    </source>
</evidence>
<evidence type="ECO:0000313" key="4">
    <source>
        <dbReference type="EMBL" id="RCW63295.1"/>
    </source>
</evidence>
<dbReference type="InterPro" id="IPR036086">
    <property type="entry name" value="ParB/Sulfiredoxin_sf"/>
</dbReference>
<comment type="similarity">
    <text evidence="1">Belongs to the ParB family.</text>
</comment>
<dbReference type="GO" id="GO:0005694">
    <property type="term" value="C:chromosome"/>
    <property type="evidence" value="ECO:0007669"/>
    <property type="project" value="TreeGrafter"/>
</dbReference>
<feature type="region of interest" description="Disordered" evidence="2">
    <location>
        <begin position="237"/>
        <end position="261"/>
    </location>
</feature>
<sequence length="383" mass="42997">MDTSNSLADLSKWKDKAAKKRGAKINDSEKVEELLSTGKQILSVRWDEVYSVAQVRKRFRRIEELAESLRLHGQDHPIRVFPKDDTGYKIRKGERRWRAAKHNDGYIDIIIDDSDPNDEIKETIGQIVENFQRDDLTPLELANAFGALRDKGVKQKEIGKQVGLTESSVSKYLSLLNTPDEITELLEAEVTSDLELIGTLRKIHEIDEERCKQLCAAALADGITRPYAQGILRGLKQEQSDVGRKDANPKSSNPQLDDPGKLADQEHEKELNEAGLNEPGIDLPPEPDPEPQKTPAKAQEPRDPHSQRESALRNDDGFYERRAEDAVLLCEVEINGKKKKGVIQLHLLGEEDDEIVLRMSGDSGEDTLVAVKASQISLIGYRQ</sequence>
<feature type="domain" description="ParB-like N-terminal" evidence="3">
    <location>
        <begin position="42"/>
        <end position="131"/>
    </location>
</feature>
<evidence type="ECO:0000256" key="1">
    <source>
        <dbReference type="ARBA" id="ARBA00006295"/>
    </source>
</evidence>
<gene>
    <name evidence="4" type="ORF">DET61_11962</name>
</gene>
<feature type="region of interest" description="Disordered" evidence="2">
    <location>
        <begin position="275"/>
        <end position="317"/>
    </location>
</feature>
<dbReference type="Gene3D" id="3.90.1530.30">
    <property type="match status" value="1"/>
</dbReference>
<organism evidence="4 5">
    <name type="scientific">Marinobacter nauticus</name>
    <name type="common">Marinobacter hydrocarbonoclasticus</name>
    <name type="synonym">Marinobacter aquaeolei</name>
    <dbReference type="NCBI Taxonomy" id="2743"/>
    <lineage>
        <taxon>Bacteria</taxon>
        <taxon>Pseudomonadati</taxon>
        <taxon>Pseudomonadota</taxon>
        <taxon>Gammaproteobacteria</taxon>
        <taxon>Pseudomonadales</taxon>
        <taxon>Marinobacteraceae</taxon>
        <taxon>Marinobacter</taxon>
    </lineage>
</organism>
<dbReference type="GO" id="GO:0003677">
    <property type="term" value="F:DNA binding"/>
    <property type="evidence" value="ECO:0007669"/>
    <property type="project" value="InterPro"/>
</dbReference>
<dbReference type="NCBIfam" id="TIGR00180">
    <property type="entry name" value="parB_part"/>
    <property type="match status" value="1"/>
</dbReference>
<dbReference type="RefSeq" id="WP_114435328.1">
    <property type="nucleotide sequence ID" value="NZ_QPJI01000019.1"/>
</dbReference>
<reference evidence="4 5" key="1">
    <citation type="submission" date="2018-07" db="EMBL/GenBank/DDBJ databases">
        <title>Freshwater and sediment microbial communities from various areas in North America, analyzing microbe dynamics in response to fracking.</title>
        <authorList>
            <person name="Lamendella R."/>
        </authorList>
    </citation>
    <scope>NUCLEOTIDE SEQUENCE [LARGE SCALE GENOMIC DNA]</scope>
    <source>
        <strain evidence="4 5">105B</strain>
    </source>
</reference>
<dbReference type="InterPro" id="IPR004437">
    <property type="entry name" value="ParB/RepB/Spo0J"/>
</dbReference>
<dbReference type="InterPro" id="IPR050336">
    <property type="entry name" value="Chromosome_partition/occlusion"/>
</dbReference>
<dbReference type="AlphaFoldDB" id="A0A368X647"/>
<dbReference type="Gene3D" id="1.10.10.2830">
    <property type="match status" value="1"/>
</dbReference>
<dbReference type="GO" id="GO:0007059">
    <property type="term" value="P:chromosome segregation"/>
    <property type="evidence" value="ECO:0007669"/>
    <property type="project" value="TreeGrafter"/>
</dbReference>
<comment type="caution">
    <text evidence="4">The sequence shown here is derived from an EMBL/GenBank/DDBJ whole genome shotgun (WGS) entry which is preliminary data.</text>
</comment>
<dbReference type="SUPFAM" id="SSF110849">
    <property type="entry name" value="ParB/Sulfiredoxin"/>
    <property type="match status" value="1"/>
</dbReference>
<dbReference type="PANTHER" id="PTHR33375:SF1">
    <property type="entry name" value="CHROMOSOME-PARTITIONING PROTEIN PARB-RELATED"/>
    <property type="match status" value="1"/>
</dbReference>
<evidence type="ECO:0000313" key="5">
    <source>
        <dbReference type="Proteomes" id="UP000253647"/>
    </source>
</evidence>
<dbReference type="InterPro" id="IPR003115">
    <property type="entry name" value="ParB_N"/>
</dbReference>
<dbReference type="Pfam" id="PF02195">
    <property type="entry name" value="ParB_N"/>
    <property type="match status" value="1"/>
</dbReference>
<dbReference type="InterPro" id="IPR013741">
    <property type="entry name" value="KorB_domain"/>
</dbReference>
<dbReference type="EMBL" id="QPJI01000019">
    <property type="protein sequence ID" value="RCW63295.1"/>
    <property type="molecule type" value="Genomic_DNA"/>
</dbReference>
<dbReference type="PANTHER" id="PTHR33375">
    <property type="entry name" value="CHROMOSOME-PARTITIONING PROTEIN PARB-RELATED"/>
    <property type="match status" value="1"/>
</dbReference>